<gene>
    <name evidence="2" type="ORF">E5A74_18360</name>
</gene>
<dbReference type="RefSeq" id="WP_135987084.1">
    <property type="nucleotide sequence ID" value="NZ_JAASQM010000003.1"/>
</dbReference>
<feature type="compositionally biased region" description="Low complexity" evidence="1">
    <location>
        <begin position="345"/>
        <end position="354"/>
    </location>
</feature>
<organism evidence="2 3">
    <name type="scientific">Sphingomonas naasensis</name>
    <dbReference type="NCBI Taxonomy" id="1344951"/>
    <lineage>
        <taxon>Bacteria</taxon>
        <taxon>Pseudomonadati</taxon>
        <taxon>Pseudomonadota</taxon>
        <taxon>Alphaproteobacteria</taxon>
        <taxon>Sphingomonadales</taxon>
        <taxon>Sphingomonadaceae</taxon>
        <taxon>Sphingomonas</taxon>
    </lineage>
</organism>
<dbReference type="EMBL" id="SRXU01000009">
    <property type="protein sequence ID" value="TGX38790.1"/>
    <property type="molecule type" value="Genomic_DNA"/>
</dbReference>
<dbReference type="AlphaFoldDB" id="A0A4S1WBQ0"/>
<evidence type="ECO:0000256" key="1">
    <source>
        <dbReference type="SAM" id="MobiDB-lite"/>
    </source>
</evidence>
<sequence>MLFDRPLSNLETIVRDFMRIEGARTGAQFNVPESRPGSFYRLYGGDSWMITFEYLDHPADIEVFQPALRSTITGIVCPDVRQRLMRNKSHILINVSHGVLGNSPELMALMASIGREMEGHSLPQFVDRLAMCAMIARIVCEHAPAQAVHWTQSDQIVPGDKFDVYAAVGTVPSPLHIHPYLFGDAQSGKVGIRTFGARHFIGREIIVEPSVLPWAVNYETILTFLRVATIKDGYVIPDGDTFGPEDRSLSYRVLHREAGADDVPLCELRPLLFREYGFVADDYVPLDRVINDRAPPPELMPEDDEDKMELVNEWREKRALAEAIGGRFEVRARDSGDGGTPPARPGGLPAPGFGNRPVFGRRKA</sequence>
<keyword evidence="3" id="KW-1185">Reference proteome</keyword>
<evidence type="ECO:0000313" key="3">
    <source>
        <dbReference type="Proteomes" id="UP000309848"/>
    </source>
</evidence>
<accession>A0A4S1WBQ0</accession>
<protein>
    <submittedName>
        <fullName evidence="2">Uncharacterized protein</fullName>
    </submittedName>
</protein>
<dbReference type="OrthoDB" id="7443908at2"/>
<name>A0A4S1WBQ0_9SPHN</name>
<proteinExistence type="predicted"/>
<feature type="region of interest" description="Disordered" evidence="1">
    <location>
        <begin position="330"/>
        <end position="364"/>
    </location>
</feature>
<evidence type="ECO:0000313" key="2">
    <source>
        <dbReference type="EMBL" id="TGX38790.1"/>
    </source>
</evidence>
<dbReference type="Proteomes" id="UP000309848">
    <property type="component" value="Unassembled WGS sequence"/>
</dbReference>
<comment type="caution">
    <text evidence="2">The sequence shown here is derived from an EMBL/GenBank/DDBJ whole genome shotgun (WGS) entry which is preliminary data.</text>
</comment>
<reference evidence="2 3" key="1">
    <citation type="submission" date="2019-04" db="EMBL/GenBank/DDBJ databases">
        <title>Sphingomonas psychrotolerans sp. nov., isolated from soil in the Tianshan Mountains, Xinjiang, China.</title>
        <authorList>
            <person name="Luo Y."/>
            <person name="Sheng H."/>
        </authorList>
    </citation>
    <scope>NUCLEOTIDE SEQUENCE [LARGE SCALE GENOMIC DNA]</scope>
    <source>
        <strain evidence="2 3">KIS18-15</strain>
    </source>
</reference>